<gene>
    <name evidence="2" type="ORF">OG560_00955</name>
</gene>
<feature type="region of interest" description="Disordered" evidence="1">
    <location>
        <begin position="51"/>
        <end position="70"/>
    </location>
</feature>
<evidence type="ECO:0000313" key="3">
    <source>
        <dbReference type="Proteomes" id="UP001622496"/>
    </source>
</evidence>
<organism evidence="2 3">
    <name type="scientific">[Kitasatospora] papulosa</name>
    <dbReference type="NCBI Taxonomy" id="1464011"/>
    <lineage>
        <taxon>Bacteria</taxon>
        <taxon>Bacillati</taxon>
        <taxon>Actinomycetota</taxon>
        <taxon>Actinomycetes</taxon>
        <taxon>Kitasatosporales</taxon>
        <taxon>Streptomycetaceae</taxon>
        <taxon>Streptomyces</taxon>
    </lineage>
</organism>
<sequence length="98" mass="10256">MHAVELDITSEDPADAAPPMGNPGKRLAALIPSDAEVTEIAKAVASLVSMANDTRSQRTHTNPSRDGSETVSAVVERLLVDCFRRIGLNSLLAAGSSL</sequence>
<evidence type="ECO:0000313" key="2">
    <source>
        <dbReference type="EMBL" id="WTP64055.1"/>
    </source>
</evidence>
<dbReference type="EMBL" id="CP108135">
    <property type="protein sequence ID" value="WTP64055.1"/>
    <property type="molecule type" value="Genomic_DNA"/>
</dbReference>
<reference evidence="2 3" key="1">
    <citation type="submission" date="2022-10" db="EMBL/GenBank/DDBJ databases">
        <title>The complete genomes of actinobacterial strains from the NBC collection.</title>
        <authorList>
            <person name="Joergensen T.S."/>
            <person name="Alvarez Arevalo M."/>
            <person name="Sterndorff E.B."/>
            <person name="Faurdal D."/>
            <person name="Vuksanovic O."/>
            <person name="Mourched A.-S."/>
            <person name="Charusanti P."/>
            <person name="Shaw S."/>
            <person name="Blin K."/>
            <person name="Weber T."/>
        </authorList>
    </citation>
    <scope>NUCLEOTIDE SEQUENCE [LARGE SCALE GENOMIC DNA]</scope>
    <source>
        <strain evidence="2 3">NBC_00185</strain>
    </source>
</reference>
<name>A0ABZ1K0L3_9ACTN</name>
<evidence type="ECO:0000256" key="1">
    <source>
        <dbReference type="SAM" id="MobiDB-lite"/>
    </source>
</evidence>
<protein>
    <submittedName>
        <fullName evidence="2">Uncharacterized protein</fullName>
    </submittedName>
</protein>
<feature type="region of interest" description="Disordered" evidence="1">
    <location>
        <begin position="1"/>
        <end position="27"/>
    </location>
</feature>
<dbReference type="RefSeq" id="WP_037831196.1">
    <property type="nucleotide sequence ID" value="NZ_CP108135.1"/>
</dbReference>
<accession>A0ABZ1K0L3</accession>
<keyword evidence="3" id="KW-1185">Reference proteome</keyword>
<proteinExistence type="predicted"/>
<dbReference type="Proteomes" id="UP001622496">
    <property type="component" value="Chromosome"/>
</dbReference>